<proteinExistence type="predicted"/>
<dbReference type="InterPro" id="IPR048465">
    <property type="entry name" value="Maestro-like_HEAT"/>
</dbReference>
<keyword evidence="6" id="KW-1185">Reference proteome</keyword>
<gene>
    <name evidence="5" type="ORF">Y956_12298</name>
</gene>
<evidence type="ECO:0000259" key="4">
    <source>
        <dbReference type="Pfam" id="PF23227"/>
    </source>
</evidence>
<dbReference type="GO" id="GO:0005737">
    <property type="term" value="C:cytoplasm"/>
    <property type="evidence" value="ECO:0007669"/>
    <property type="project" value="TreeGrafter"/>
</dbReference>
<feature type="non-terminal residue" evidence="5">
    <location>
        <position position="1"/>
    </location>
</feature>
<accession>A0A091UU17</accession>
<dbReference type="InterPro" id="IPR011989">
    <property type="entry name" value="ARM-like"/>
</dbReference>
<evidence type="ECO:0000256" key="2">
    <source>
        <dbReference type="PROSITE-ProRule" id="PRU00103"/>
    </source>
</evidence>
<protein>
    <submittedName>
        <fullName evidence="5">Maestro heat-like repeat-containing protein family member 7</fullName>
    </submittedName>
</protein>
<dbReference type="Pfam" id="PF23227">
    <property type="entry name" value="HEAT_MROH2B_C"/>
    <property type="match status" value="1"/>
</dbReference>
<dbReference type="PANTHER" id="PTHR23120">
    <property type="entry name" value="MAESTRO-RELATED HEAT DOMAIN-CONTAINING"/>
    <property type="match status" value="1"/>
</dbReference>
<reference evidence="5 6" key="1">
    <citation type="submission" date="2014-04" db="EMBL/GenBank/DDBJ databases">
        <title>Genome evolution of avian class.</title>
        <authorList>
            <person name="Zhang G."/>
            <person name="Li C."/>
        </authorList>
    </citation>
    <scope>NUCLEOTIDE SEQUENCE [LARGE SCALE GENOMIC DNA]</scope>
    <source>
        <strain evidence="5">BGI_Y956</strain>
    </source>
</reference>
<feature type="repeat" description="HEAT" evidence="2">
    <location>
        <begin position="216"/>
        <end position="253"/>
    </location>
</feature>
<sequence length="451" mass="50624">CDMSSLPSFFPQKFAEYLRPSERTDIVLVAVEALGDSGIFDKEVARNVLHVVMRHPDFWLADVPKIMSCIHRNLECIDMESVRQSVESLLVLLTNQSPTQVVISLVKFSPPGDSAGVAMWEVMLSVPQTLERILKEFLSKVQGMKLGSLSTSATEDACIPHSAPMASSDFQSEDFAELSRVESSPRHPSLLTVFLFFRGLVTLSERPDTARKMQVLLPHVMEVLQDGNTAVKMKALEVIRNVMGHLKRKEASSIAVQLVEKLLPLFDDESSQMRELSISFFRDMLETVVRSDKKRMKKKVRRGLLPLFFHKHDETDSVARASGEALLAAAELLKWKELKHLVQTEQTWRIGERLLLQDRSRAEEYCHQSLPYLKDAQASLREAAVRFIGLAARPLRDQSKEKLSELCSALQPMERDSNASVASLAAQTIIIILSSPRVQPRSGSTLRALCC</sequence>
<dbReference type="InterPro" id="IPR055406">
    <property type="entry name" value="HEAT_Maestro"/>
</dbReference>
<dbReference type="InterPro" id="IPR021133">
    <property type="entry name" value="HEAT_type_2"/>
</dbReference>
<organism evidence="5 6">
    <name type="scientific">Nipponia nippon</name>
    <name type="common">Crested ibis</name>
    <name type="synonym">Ibis nippon</name>
    <dbReference type="NCBI Taxonomy" id="128390"/>
    <lineage>
        <taxon>Eukaryota</taxon>
        <taxon>Metazoa</taxon>
        <taxon>Chordata</taxon>
        <taxon>Craniata</taxon>
        <taxon>Vertebrata</taxon>
        <taxon>Euteleostomi</taxon>
        <taxon>Archelosauria</taxon>
        <taxon>Archosauria</taxon>
        <taxon>Dinosauria</taxon>
        <taxon>Saurischia</taxon>
        <taxon>Theropoda</taxon>
        <taxon>Coelurosauria</taxon>
        <taxon>Aves</taxon>
        <taxon>Neognathae</taxon>
        <taxon>Neoaves</taxon>
        <taxon>Aequornithes</taxon>
        <taxon>Pelecaniformes</taxon>
        <taxon>Threskiornithidae</taxon>
        <taxon>Nipponia</taxon>
    </lineage>
</organism>
<dbReference type="PROSITE" id="PS50077">
    <property type="entry name" value="HEAT_REPEAT"/>
    <property type="match status" value="1"/>
</dbReference>
<dbReference type="InterPro" id="IPR016024">
    <property type="entry name" value="ARM-type_fold"/>
</dbReference>
<keyword evidence="1" id="KW-0677">Repeat</keyword>
<dbReference type="Gene3D" id="1.25.10.10">
    <property type="entry name" value="Leucine-rich Repeat Variant"/>
    <property type="match status" value="1"/>
</dbReference>
<dbReference type="AlphaFoldDB" id="A0A091UU17"/>
<feature type="domain" description="Maestro/Maestro-like HEAT-repeats" evidence="4">
    <location>
        <begin position="180"/>
        <end position="430"/>
    </location>
</feature>
<evidence type="ECO:0000259" key="3">
    <source>
        <dbReference type="Pfam" id="PF21047"/>
    </source>
</evidence>
<feature type="domain" description="Maestro-like HEAT-repeats" evidence="3">
    <location>
        <begin position="12"/>
        <end position="134"/>
    </location>
</feature>
<dbReference type="PANTHER" id="PTHR23120:SF42">
    <property type="entry name" value="MAESTRO HEAT-LIKE REPEAT FAMILY MEMBER 3"/>
    <property type="match status" value="1"/>
</dbReference>
<dbReference type="Proteomes" id="UP000053283">
    <property type="component" value="Unassembled WGS sequence"/>
</dbReference>
<dbReference type="InterPro" id="IPR045206">
    <property type="entry name" value="Maestro_heat-like_prot"/>
</dbReference>
<evidence type="ECO:0000313" key="6">
    <source>
        <dbReference type="Proteomes" id="UP000053283"/>
    </source>
</evidence>
<dbReference type="EMBL" id="KL410069">
    <property type="protein sequence ID" value="KFQ93902.1"/>
    <property type="molecule type" value="Genomic_DNA"/>
</dbReference>
<feature type="non-terminal residue" evidence="5">
    <location>
        <position position="451"/>
    </location>
</feature>
<evidence type="ECO:0000313" key="5">
    <source>
        <dbReference type="EMBL" id="KFQ93902.1"/>
    </source>
</evidence>
<dbReference type="Pfam" id="PF21047">
    <property type="entry name" value="HEAT_Maestro"/>
    <property type="match status" value="1"/>
</dbReference>
<name>A0A091UU17_NIPNI</name>
<dbReference type="SUPFAM" id="SSF48371">
    <property type="entry name" value="ARM repeat"/>
    <property type="match status" value="1"/>
</dbReference>
<evidence type="ECO:0000256" key="1">
    <source>
        <dbReference type="ARBA" id="ARBA00022737"/>
    </source>
</evidence>